<dbReference type="PANTHER" id="PTHR10380:SF209">
    <property type="match status" value="1"/>
</dbReference>
<dbReference type="AlphaFoldDB" id="A0A834M9J6"/>
<feature type="compositionally biased region" description="Polar residues" evidence="2">
    <location>
        <begin position="148"/>
        <end position="166"/>
    </location>
</feature>
<dbReference type="Pfam" id="PF00379">
    <property type="entry name" value="Chitin_bind_4"/>
    <property type="match status" value="1"/>
</dbReference>
<organism evidence="4 5">
    <name type="scientific">Rhynchophorus ferrugineus</name>
    <name type="common">Red palm weevil</name>
    <name type="synonym">Curculio ferrugineus</name>
    <dbReference type="NCBI Taxonomy" id="354439"/>
    <lineage>
        <taxon>Eukaryota</taxon>
        <taxon>Metazoa</taxon>
        <taxon>Ecdysozoa</taxon>
        <taxon>Arthropoda</taxon>
        <taxon>Hexapoda</taxon>
        <taxon>Insecta</taxon>
        <taxon>Pterygota</taxon>
        <taxon>Neoptera</taxon>
        <taxon>Endopterygota</taxon>
        <taxon>Coleoptera</taxon>
        <taxon>Polyphaga</taxon>
        <taxon>Cucujiformia</taxon>
        <taxon>Curculionidae</taxon>
        <taxon>Dryophthorinae</taxon>
        <taxon>Rhynchophorus</taxon>
    </lineage>
</organism>
<feature type="signal peptide" evidence="3">
    <location>
        <begin position="1"/>
        <end position="24"/>
    </location>
</feature>
<dbReference type="PANTHER" id="PTHR10380">
    <property type="entry name" value="CUTICLE PROTEIN"/>
    <property type="match status" value="1"/>
</dbReference>
<reference evidence="4" key="1">
    <citation type="submission" date="2020-08" db="EMBL/GenBank/DDBJ databases">
        <title>Genome sequencing and assembly of the red palm weevil Rhynchophorus ferrugineus.</title>
        <authorList>
            <person name="Dias G.B."/>
            <person name="Bergman C.M."/>
            <person name="Manee M."/>
        </authorList>
    </citation>
    <scope>NUCLEOTIDE SEQUENCE</scope>
    <source>
        <strain evidence="4">AA-2017</strain>
        <tissue evidence="4">Whole larva</tissue>
    </source>
</reference>
<protein>
    <submittedName>
        <fullName evidence="4">Uncharacterized protein</fullName>
    </submittedName>
</protein>
<dbReference type="InterPro" id="IPR000618">
    <property type="entry name" value="Insect_cuticle"/>
</dbReference>
<evidence type="ECO:0000256" key="1">
    <source>
        <dbReference type="PROSITE-ProRule" id="PRU00497"/>
    </source>
</evidence>
<evidence type="ECO:0000313" key="5">
    <source>
        <dbReference type="Proteomes" id="UP000625711"/>
    </source>
</evidence>
<dbReference type="GO" id="GO:0062129">
    <property type="term" value="C:chitin-based extracellular matrix"/>
    <property type="evidence" value="ECO:0007669"/>
    <property type="project" value="TreeGrafter"/>
</dbReference>
<feature type="chain" id="PRO_5033053675" evidence="3">
    <location>
        <begin position="25"/>
        <end position="696"/>
    </location>
</feature>
<name>A0A834M9J6_RHYFE</name>
<keyword evidence="1" id="KW-0193">Cuticle</keyword>
<feature type="compositionally biased region" description="Basic and acidic residues" evidence="2">
    <location>
        <begin position="240"/>
        <end position="252"/>
    </location>
</feature>
<feature type="compositionally biased region" description="Low complexity" evidence="2">
    <location>
        <begin position="348"/>
        <end position="359"/>
    </location>
</feature>
<feature type="compositionally biased region" description="Polar residues" evidence="2">
    <location>
        <begin position="338"/>
        <end position="347"/>
    </location>
</feature>
<feature type="region of interest" description="Disordered" evidence="2">
    <location>
        <begin position="218"/>
        <end position="261"/>
    </location>
</feature>
<accession>A0A834M9J6</accession>
<gene>
    <name evidence="4" type="ORF">GWI33_015632</name>
</gene>
<keyword evidence="3" id="KW-0732">Signal</keyword>
<dbReference type="EMBL" id="JAACXV010013954">
    <property type="protein sequence ID" value="KAF7271500.1"/>
    <property type="molecule type" value="Genomic_DNA"/>
</dbReference>
<feature type="region of interest" description="Disordered" evidence="2">
    <location>
        <begin position="338"/>
        <end position="372"/>
    </location>
</feature>
<evidence type="ECO:0000313" key="4">
    <source>
        <dbReference type="EMBL" id="KAF7271500.1"/>
    </source>
</evidence>
<dbReference type="OrthoDB" id="6631236at2759"/>
<feature type="region of interest" description="Disordered" evidence="2">
    <location>
        <begin position="142"/>
        <end position="166"/>
    </location>
</feature>
<sequence>MQLKFGNKICLAFGLLLTLRPSLCLEEENNSTTARNSTVKGETEELVQSETKDGKLEIIKRIKKVNADGSYTIGYEADDGSFKIESRDVLGNIKGTYGFVDDEGKIKRVSYSSSNASDVFGKPTVSVAPPDVPFTSSVVQRIPKEGKSSSTTRRPTVTETISPSTTDSVIQSIARKRLSSTRRPNYNRVETLKTIPRTNTNSVVYSSAAPRVLLQRPSVTSPPKESIPFKSEGQIGRPDTLTEKITADKPVTEESVTDGGVYPESVSFDVKEHVFNLKQSLGDGDMPDVYNNDATATPRPLFTTSRPTRVFPVISSTTASPISVPRPNYVANYQREQLQHEATSPQYSSTEEASTTTDSPPAAPVVQIPPSDGANAEPLVAIRHPFQDGAILVPLSQLQGRIVPVESMQDVQEARNHYLTQQQDATVSVEVEKQNVRRLRPPPLRPLPVHVDQDGFIREMPPNVPTPYTLPIPITPIPVHVRQVPRTVKYVNDDVENDIDSIQPPVSTRDFQKLLNQLILRQKQLEQIGTWMHQKVQYQPLHSATTRMPPEPYFTQKVTPASLRSREYEYETIPRDMGNERSRYENHYVTSRPRLMVHGQAPVYRQEQSQTEEYLPVEVREMLLLRMLQLAMNPARPLEEGEESLSLASVTTPQYRRVPVRNVEILGEEDETNTPMRRRFGVRTKRFKEEDMDYME</sequence>
<evidence type="ECO:0000256" key="2">
    <source>
        <dbReference type="SAM" id="MobiDB-lite"/>
    </source>
</evidence>
<evidence type="ECO:0000256" key="3">
    <source>
        <dbReference type="SAM" id="SignalP"/>
    </source>
</evidence>
<dbReference type="PROSITE" id="PS51155">
    <property type="entry name" value="CHIT_BIND_RR_2"/>
    <property type="match status" value="1"/>
</dbReference>
<keyword evidence="5" id="KW-1185">Reference proteome</keyword>
<dbReference type="InterPro" id="IPR050468">
    <property type="entry name" value="Cuticle_Struct_Prot"/>
</dbReference>
<proteinExistence type="predicted"/>
<dbReference type="GO" id="GO:0008010">
    <property type="term" value="F:structural constituent of chitin-based larval cuticle"/>
    <property type="evidence" value="ECO:0007669"/>
    <property type="project" value="TreeGrafter"/>
</dbReference>
<dbReference type="Proteomes" id="UP000625711">
    <property type="component" value="Unassembled WGS sequence"/>
</dbReference>
<comment type="caution">
    <text evidence="4">The sequence shown here is derived from an EMBL/GenBank/DDBJ whole genome shotgun (WGS) entry which is preliminary data.</text>
</comment>